<gene>
    <name evidence="5" type="ORF">EV378_4093</name>
</gene>
<accession>A0A4R1HDM6</accession>
<dbReference type="RefSeq" id="WP_132428682.1">
    <property type="nucleotide sequence ID" value="NZ_SMFZ01000002.1"/>
</dbReference>
<evidence type="ECO:0000256" key="2">
    <source>
        <dbReference type="ARBA" id="ARBA00022490"/>
    </source>
</evidence>
<dbReference type="PANTHER" id="PTHR31250:SF27">
    <property type="entry name" value="IQ DOMAIN-CONTAINING PROTEIN IQM5"/>
    <property type="match status" value="1"/>
</dbReference>
<dbReference type="OrthoDB" id="5194739at2"/>
<evidence type="ECO:0000256" key="1">
    <source>
        <dbReference type="ARBA" id="ARBA00004496"/>
    </source>
</evidence>
<comment type="subcellular location">
    <subcellularLocation>
        <location evidence="1">Cytoplasm</location>
    </subcellularLocation>
</comment>
<dbReference type="GO" id="GO:0005737">
    <property type="term" value="C:cytoplasm"/>
    <property type="evidence" value="ECO:0007669"/>
    <property type="project" value="UniProtKB-SubCell"/>
</dbReference>
<dbReference type="InterPro" id="IPR036689">
    <property type="entry name" value="ESAT-6-like_sf"/>
</dbReference>
<keyword evidence="6" id="KW-1185">Reference proteome</keyword>
<dbReference type="Pfam" id="PF21725">
    <property type="entry name" value="T7SS_signal"/>
    <property type="match status" value="1"/>
</dbReference>
<evidence type="ECO:0000313" key="6">
    <source>
        <dbReference type="Proteomes" id="UP000295560"/>
    </source>
</evidence>
<sequence>MAAEPGLAESADPEALVVADLTAVDGVVEHLRALGAALDRTANGLRDIDTGQWTGDAADAFRERFDESPVRWFAGADAFSDAATAYDAYRRTVRRSREQAARAVELYRAGRRTSEAAVRERDAAVADFDTRLAAATTTGGPAPEPLPDFTDPGVPMIEQATAMLDAARRDRDEAGADAAQVVQVAAASAPDPPSTLAQAGAELVDGLAEGGRLLDGIGDGVEDAVRAARTVNPLDPWNLTHPASYVDGVSSVAAGAVTAQLHPAELVKGAVGTGWGSDPATALGRLVPGLAMSATTGGLGRQVEAAAASPRMSAGRAIAEAGSGTSPPERPPPKTEDSPDLPARAELGPMYRGEQYGRSPVFPGQRVEYFDDARREKARLTVRDGLLYDSDGQRFDSDGGESFWSPDEPMAIFVMDPKGNLYVSLEQDVGRIHHSSLLAGAPVAGAGEISAVDGRVTVLSEESGHYAPPAECLDQVVDYLRNEGVDLGETEVRRHGD</sequence>
<feature type="domain" description="Putative T7SS secretion signal" evidence="4">
    <location>
        <begin position="3"/>
        <end position="193"/>
    </location>
</feature>
<keyword evidence="2" id="KW-0963">Cytoplasm</keyword>
<proteinExistence type="predicted"/>
<feature type="region of interest" description="Disordered" evidence="3">
    <location>
        <begin position="307"/>
        <end position="346"/>
    </location>
</feature>
<protein>
    <recommendedName>
        <fullName evidence="4">Putative T7SS secretion signal domain-containing protein</fullName>
    </recommendedName>
</protein>
<dbReference type="EMBL" id="SMFZ01000002">
    <property type="protein sequence ID" value="TCK20144.1"/>
    <property type="molecule type" value="Genomic_DNA"/>
</dbReference>
<dbReference type="InterPro" id="IPR049082">
    <property type="entry name" value="T7SS_signal"/>
</dbReference>
<evidence type="ECO:0000313" key="5">
    <source>
        <dbReference type="EMBL" id="TCK20144.1"/>
    </source>
</evidence>
<organism evidence="5 6">
    <name type="scientific">Pseudonocardia endophytica</name>
    <dbReference type="NCBI Taxonomy" id="401976"/>
    <lineage>
        <taxon>Bacteria</taxon>
        <taxon>Bacillati</taxon>
        <taxon>Actinomycetota</taxon>
        <taxon>Actinomycetes</taxon>
        <taxon>Pseudonocardiales</taxon>
        <taxon>Pseudonocardiaceae</taxon>
        <taxon>Pseudonocardia</taxon>
    </lineage>
</organism>
<reference evidence="5 6" key="1">
    <citation type="submission" date="2019-03" db="EMBL/GenBank/DDBJ databases">
        <title>Sequencing the genomes of 1000 actinobacteria strains.</title>
        <authorList>
            <person name="Klenk H.-P."/>
        </authorList>
    </citation>
    <scope>NUCLEOTIDE SEQUENCE [LARGE SCALE GENOMIC DNA]</scope>
    <source>
        <strain evidence="5 6">DSM 44969</strain>
    </source>
</reference>
<dbReference type="PANTHER" id="PTHR31250">
    <property type="entry name" value="IQ DOMAIN-CONTAINING PROTEIN IQM3"/>
    <property type="match status" value="1"/>
</dbReference>
<dbReference type="InterPro" id="IPR044159">
    <property type="entry name" value="IQM"/>
</dbReference>
<name>A0A4R1HDM6_PSEEN</name>
<dbReference type="Proteomes" id="UP000295560">
    <property type="component" value="Unassembled WGS sequence"/>
</dbReference>
<dbReference type="AlphaFoldDB" id="A0A4R1HDM6"/>
<dbReference type="SUPFAM" id="SSF140453">
    <property type="entry name" value="EsxAB dimer-like"/>
    <property type="match status" value="1"/>
</dbReference>
<evidence type="ECO:0000256" key="3">
    <source>
        <dbReference type="SAM" id="MobiDB-lite"/>
    </source>
</evidence>
<evidence type="ECO:0000259" key="4">
    <source>
        <dbReference type="Pfam" id="PF21725"/>
    </source>
</evidence>
<comment type="caution">
    <text evidence="5">The sequence shown here is derived from an EMBL/GenBank/DDBJ whole genome shotgun (WGS) entry which is preliminary data.</text>
</comment>